<evidence type="ECO:0000313" key="2">
    <source>
        <dbReference type="Proteomes" id="UP000789405"/>
    </source>
</evidence>
<comment type="caution">
    <text evidence="1">The sequence shown here is derived from an EMBL/GenBank/DDBJ whole genome shotgun (WGS) entry which is preliminary data.</text>
</comment>
<dbReference type="EMBL" id="CAJVPY010065335">
    <property type="protein sequence ID" value="CAG8824750.1"/>
    <property type="molecule type" value="Genomic_DNA"/>
</dbReference>
<organism evidence="1 2">
    <name type="scientific">Dentiscutata erythropus</name>
    <dbReference type="NCBI Taxonomy" id="1348616"/>
    <lineage>
        <taxon>Eukaryota</taxon>
        <taxon>Fungi</taxon>
        <taxon>Fungi incertae sedis</taxon>
        <taxon>Mucoromycota</taxon>
        <taxon>Glomeromycotina</taxon>
        <taxon>Glomeromycetes</taxon>
        <taxon>Diversisporales</taxon>
        <taxon>Gigasporaceae</taxon>
        <taxon>Dentiscutata</taxon>
    </lineage>
</organism>
<accession>A0A9N9KF31</accession>
<name>A0A9N9KF31_9GLOM</name>
<proteinExistence type="predicted"/>
<feature type="non-terminal residue" evidence="1">
    <location>
        <position position="50"/>
    </location>
</feature>
<evidence type="ECO:0000313" key="1">
    <source>
        <dbReference type="EMBL" id="CAG8824750.1"/>
    </source>
</evidence>
<dbReference type="Proteomes" id="UP000789405">
    <property type="component" value="Unassembled WGS sequence"/>
</dbReference>
<keyword evidence="2" id="KW-1185">Reference proteome</keyword>
<protein>
    <submittedName>
        <fullName evidence="1">15971_t:CDS:1</fullName>
    </submittedName>
</protein>
<gene>
    <name evidence="1" type="ORF">DERYTH_LOCUS27759</name>
</gene>
<dbReference type="AlphaFoldDB" id="A0A9N9KF31"/>
<reference evidence="1" key="1">
    <citation type="submission" date="2021-06" db="EMBL/GenBank/DDBJ databases">
        <authorList>
            <person name="Kallberg Y."/>
            <person name="Tangrot J."/>
            <person name="Rosling A."/>
        </authorList>
    </citation>
    <scope>NUCLEOTIDE SEQUENCE</scope>
    <source>
        <strain evidence="1">MA453B</strain>
    </source>
</reference>
<sequence>MGFRPCYPLRQEDNYIEFYYIVQNLKTLIVAITDLQGVFELWMFDADYLI</sequence>